<organism evidence="2">
    <name type="scientific">Arundo donax</name>
    <name type="common">Giant reed</name>
    <name type="synonym">Donax arundinaceus</name>
    <dbReference type="NCBI Taxonomy" id="35708"/>
    <lineage>
        <taxon>Eukaryota</taxon>
        <taxon>Viridiplantae</taxon>
        <taxon>Streptophyta</taxon>
        <taxon>Embryophyta</taxon>
        <taxon>Tracheophyta</taxon>
        <taxon>Spermatophyta</taxon>
        <taxon>Magnoliopsida</taxon>
        <taxon>Liliopsida</taxon>
        <taxon>Poales</taxon>
        <taxon>Poaceae</taxon>
        <taxon>PACMAD clade</taxon>
        <taxon>Arundinoideae</taxon>
        <taxon>Arundineae</taxon>
        <taxon>Arundo</taxon>
    </lineage>
</organism>
<proteinExistence type="predicted"/>
<name>A0A0A9G5I7_ARUDO</name>
<evidence type="ECO:0000256" key="1">
    <source>
        <dbReference type="SAM" id="Phobius"/>
    </source>
</evidence>
<keyword evidence="1" id="KW-0472">Membrane</keyword>
<dbReference type="AlphaFoldDB" id="A0A0A9G5I7"/>
<dbReference type="EMBL" id="GBRH01180095">
    <property type="protein sequence ID" value="JAE17801.1"/>
    <property type="molecule type" value="Transcribed_RNA"/>
</dbReference>
<keyword evidence="1" id="KW-1133">Transmembrane helix</keyword>
<keyword evidence="1" id="KW-0812">Transmembrane</keyword>
<feature type="transmembrane region" description="Helical" evidence="1">
    <location>
        <begin position="12"/>
        <end position="31"/>
    </location>
</feature>
<accession>A0A0A9G5I7</accession>
<reference evidence="2" key="1">
    <citation type="submission" date="2014-09" db="EMBL/GenBank/DDBJ databases">
        <authorList>
            <person name="Magalhaes I.L.F."/>
            <person name="Oliveira U."/>
            <person name="Santos F.R."/>
            <person name="Vidigal T.H.D.A."/>
            <person name="Brescovit A.D."/>
            <person name="Santos A.J."/>
        </authorList>
    </citation>
    <scope>NUCLEOTIDE SEQUENCE</scope>
    <source>
        <tissue evidence="2">Shoot tissue taken approximately 20 cm above the soil surface</tissue>
    </source>
</reference>
<sequence length="33" mass="3823">MLLLWDCNKVSLHLVLTANFLAGWWFTITNFPG</sequence>
<reference evidence="2" key="2">
    <citation type="journal article" date="2015" name="Data Brief">
        <title>Shoot transcriptome of the giant reed, Arundo donax.</title>
        <authorList>
            <person name="Barrero R.A."/>
            <person name="Guerrero F.D."/>
            <person name="Moolhuijzen P."/>
            <person name="Goolsby J.A."/>
            <person name="Tidwell J."/>
            <person name="Bellgard S.E."/>
            <person name="Bellgard M.I."/>
        </authorList>
    </citation>
    <scope>NUCLEOTIDE SEQUENCE</scope>
    <source>
        <tissue evidence="2">Shoot tissue taken approximately 20 cm above the soil surface</tissue>
    </source>
</reference>
<protein>
    <submittedName>
        <fullName evidence="2">Uncharacterized protein</fullName>
    </submittedName>
</protein>
<evidence type="ECO:0000313" key="2">
    <source>
        <dbReference type="EMBL" id="JAE17801.1"/>
    </source>
</evidence>